<feature type="domain" description="Kringle" evidence="12">
    <location>
        <begin position="388"/>
        <end position="466"/>
    </location>
</feature>
<feature type="region of interest" description="Disordered" evidence="8">
    <location>
        <begin position="26"/>
        <end position="49"/>
    </location>
</feature>
<dbReference type="InterPro" id="IPR013806">
    <property type="entry name" value="Kringle-like"/>
</dbReference>
<dbReference type="Gene3D" id="2.60.40.10">
    <property type="entry name" value="Immunoglobulins"/>
    <property type="match status" value="1"/>
</dbReference>
<organism evidence="14 15">
    <name type="scientific">Tigriopus californicus</name>
    <name type="common">Marine copepod</name>
    <dbReference type="NCBI Taxonomy" id="6832"/>
    <lineage>
        <taxon>Eukaryota</taxon>
        <taxon>Metazoa</taxon>
        <taxon>Ecdysozoa</taxon>
        <taxon>Arthropoda</taxon>
        <taxon>Crustacea</taxon>
        <taxon>Multicrustacea</taxon>
        <taxon>Hexanauplia</taxon>
        <taxon>Copepoda</taxon>
        <taxon>Harpacticoida</taxon>
        <taxon>Harpacticidae</taxon>
        <taxon>Tigriopus</taxon>
    </lineage>
</organism>
<dbReference type="PROSITE" id="PS50038">
    <property type="entry name" value="FZ"/>
    <property type="match status" value="1"/>
</dbReference>
<evidence type="ECO:0000313" key="15">
    <source>
        <dbReference type="Proteomes" id="UP000318571"/>
    </source>
</evidence>
<dbReference type="GO" id="GO:0016020">
    <property type="term" value="C:membrane"/>
    <property type="evidence" value="ECO:0007669"/>
    <property type="project" value="UniProtKB-SubCell"/>
</dbReference>
<keyword evidence="9" id="KW-1133">Transmembrane helix</keyword>
<comment type="caution">
    <text evidence="7">Lacks conserved residue(s) required for the propagation of feature annotation.</text>
</comment>
<feature type="domain" description="Ig-like" evidence="13">
    <location>
        <begin position="46"/>
        <end position="156"/>
    </location>
</feature>
<feature type="compositionally biased region" description="Polar residues" evidence="8">
    <location>
        <begin position="206"/>
        <end position="216"/>
    </location>
</feature>
<dbReference type="STRING" id="6832.A0A553PGA7"/>
<keyword evidence="6 7" id="KW-1015">Disulfide bond</keyword>
<reference evidence="14 15" key="1">
    <citation type="journal article" date="2018" name="Nat. Ecol. Evol.">
        <title>Genomic signatures of mitonuclear coevolution across populations of Tigriopus californicus.</title>
        <authorList>
            <person name="Barreto F.S."/>
            <person name="Watson E.T."/>
            <person name="Lima T.G."/>
            <person name="Willett C.S."/>
            <person name="Edmands S."/>
            <person name="Li W."/>
            <person name="Burton R.S."/>
        </authorList>
    </citation>
    <scope>NUCLEOTIDE SEQUENCE [LARGE SCALE GENOMIC DNA]</scope>
    <source>
        <strain evidence="14 15">San Diego</strain>
    </source>
</reference>
<evidence type="ECO:0000256" key="9">
    <source>
        <dbReference type="SAM" id="Phobius"/>
    </source>
</evidence>
<dbReference type="EMBL" id="VCGU01000004">
    <property type="protein sequence ID" value="TRY76713.1"/>
    <property type="molecule type" value="Genomic_DNA"/>
</dbReference>
<dbReference type="InterPro" id="IPR038178">
    <property type="entry name" value="Kringle_sf"/>
</dbReference>
<gene>
    <name evidence="14" type="ORF">TCAL_07590</name>
</gene>
<feature type="signal peptide" evidence="10">
    <location>
        <begin position="1"/>
        <end position="21"/>
    </location>
</feature>
<evidence type="ECO:0008006" key="16">
    <source>
        <dbReference type="Google" id="ProtNLM"/>
    </source>
</evidence>
<keyword evidence="10" id="KW-0732">Signal</keyword>
<dbReference type="Pfam" id="PF07679">
    <property type="entry name" value="I-set"/>
    <property type="match status" value="1"/>
</dbReference>
<evidence type="ECO:0000256" key="1">
    <source>
        <dbReference type="ARBA" id="ARBA00004479"/>
    </source>
</evidence>
<dbReference type="PANTHER" id="PTHR24261:SF7">
    <property type="entry name" value="KRINGLE DOMAIN-CONTAINING PROTEIN"/>
    <property type="match status" value="1"/>
</dbReference>
<dbReference type="Proteomes" id="UP000318571">
    <property type="component" value="Chromosome 5"/>
</dbReference>
<dbReference type="SUPFAM" id="SSF48726">
    <property type="entry name" value="Immunoglobulin"/>
    <property type="match status" value="1"/>
</dbReference>
<feature type="transmembrane region" description="Helical" evidence="9">
    <location>
        <begin position="471"/>
        <end position="490"/>
    </location>
</feature>
<dbReference type="PRINTS" id="PR00018">
    <property type="entry name" value="KRINGLE"/>
</dbReference>
<dbReference type="SMART" id="SM00409">
    <property type="entry name" value="IG"/>
    <property type="match status" value="1"/>
</dbReference>
<dbReference type="CDD" id="cd00108">
    <property type="entry name" value="KR"/>
    <property type="match status" value="1"/>
</dbReference>
<dbReference type="CDD" id="cd07459">
    <property type="entry name" value="CRD_TK_ROR_like"/>
    <property type="match status" value="1"/>
</dbReference>
<dbReference type="Pfam" id="PF01392">
    <property type="entry name" value="Fz"/>
    <property type="match status" value="1"/>
</dbReference>
<dbReference type="SUPFAM" id="SSF63501">
    <property type="entry name" value="Frizzled cysteine-rich domain"/>
    <property type="match status" value="1"/>
</dbReference>
<dbReference type="Gene3D" id="1.10.2000.10">
    <property type="entry name" value="Frizzled cysteine-rich domain"/>
    <property type="match status" value="1"/>
</dbReference>
<keyword evidence="15" id="KW-1185">Reference proteome</keyword>
<evidence type="ECO:0000256" key="8">
    <source>
        <dbReference type="SAM" id="MobiDB-lite"/>
    </source>
</evidence>
<dbReference type="InterPro" id="IPR013783">
    <property type="entry name" value="Ig-like_fold"/>
</dbReference>
<dbReference type="PROSITE" id="PS50070">
    <property type="entry name" value="KRINGLE_2"/>
    <property type="match status" value="1"/>
</dbReference>
<dbReference type="AlphaFoldDB" id="A0A553PGA7"/>
<dbReference type="InterPro" id="IPR003599">
    <property type="entry name" value="Ig_sub"/>
</dbReference>
<dbReference type="Gene3D" id="2.40.20.10">
    <property type="entry name" value="Plasminogen Kringle 4"/>
    <property type="match status" value="1"/>
</dbReference>
<dbReference type="InterPro" id="IPR036790">
    <property type="entry name" value="Frizzled_dom_sf"/>
</dbReference>
<dbReference type="InterPro" id="IPR036179">
    <property type="entry name" value="Ig-like_dom_sf"/>
</dbReference>
<evidence type="ECO:0000256" key="6">
    <source>
        <dbReference type="ARBA" id="ARBA00023157"/>
    </source>
</evidence>
<dbReference type="SUPFAM" id="SSF57440">
    <property type="entry name" value="Kringle-like"/>
    <property type="match status" value="1"/>
</dbReference>
<keyword evidence="4" id="KW-0547">Nucleotide-binding</keyword>
<feature type="disulfide bond" evidence="7">
    <location>
        <begin position="389"/>
        <end position="466"/>
    </location>
</feature>
<dbReference type="GO" id="GO:0005524">
    <property type="term" value="F:ATP binding"/>
    <property type="evidence" value="ECO:0007669"/>
    <property type="project" value="UniProtKB-KW"/>
</dbReference>
<evidence type="ECO:0000259" key="13">
    <source>
        <dbReference type="PROSITE" id="PS50835"/>
    </source>
</evidence>
<dbReference type="SMART" id="SM00130">
    <property type="entry name" value="KR"/>
    <property type="match status" value="1"/>
</dbReference>
<name>A0A553PGA7_TIGCA</name>
<dbReference type="InterPro" id="IPR020067">
    <property type="entry name" value="Frizzled_dom"/>
</dbReference>
<dbReference type="InterPro" id="IPR041775">
    <property type="entry name" value="Ror-like_CRD"/>
</dbReference>
<evidence type="ECO:0000256" key="4">
    <source>
        <dbReference type="ARBA" id="ARBA00022741"/>
    </source>
</evidence>
<dbReference type="InterPro" id="IPR000001">
    <property type="entry name" value="Kringle"/>
</dbReference>
<keyword evidence="9" id="KW-0812">Transmembrane</keyword>
<keyword evidence="9" id="KW-0472">Membrane</keyword>
<dbReference type="Pfam" id="PF00051">
    <property type="entry name" value="Kringle"/>
    <property type="match status" value="1"/>
</dbReference>
<dbReference type="InterPro" id="IPR007110">
    <property type="entry name" value="Ig-like_dom"/>
</dbReference>
<sequence>MRARVLWVVGGILCLIHNGICQDNNEEKGEEESATFPTSQGTPGSPQRGAVIANRDQSRSSLVFLKDLRNLTKEAGDFLRLRCEVTGQPPVATFEWLKNGIPLIEEKNRMKVKTKLKDNPQWTQLRIKALETLDMAFYACQASNGYDTITSTAIVKVQLGKVDLGRRPPWQEEDEDDYDEIGLLPETYKDPDLFSSGKVEFEGGQQPPNLNGGTRSKGNRFDGNRGSSANAVGSSIPILKPNERAGNCQPYVGTVCAKYIQQEYVFVSAGLSQTYVEQKLQAAFSVITMSPDLSSDCSPYAVPSICLATFPLCDRHTEKPRKLCREECELLENRVCRKELALARQYAALERQLVLPECQELPPLGSPSAANCVRLGIPEASQLIRPHSCYAGKDGREYRGTMSTTESGLTCQPWNRQIALRIHDHMELTGGHNYCRNPEGSESMSEPWCYAGMDKTFKEVCGIPKCNTFNVYLYIAVPALIAVATLGLCIGRTRCCQQSEWDEANTQHS</sequence>
<feature type="domain" description="FZ" evidence="11">
    <location>
        <begin position="243"/>
        <end position="375"/>
    </location>
</feature>
<evidence type="ECO:0000256" key="2">
    <source>
        <dbReference type="ARBA" id="ARBA00022553"/>
    </source>
</evidence>
<accession>A0A553PGA7</accession>
<keyword evidence="2" id="KW-0597">Phosphoprotein</keyword>
<comment type="caution">
    <text evidence="14">The sequence shown here is derived from an EMBL/GenBank/DDBJ whole genome shotgun (WGS) entry which is preliminary data.</text>
</comment>
<evidence type="ECO:0000256" key="7">
    <source>
        <dbReference type="PROSITE-ProRule" id="PRU00121"/>
    </source>
</evidence>
<comment type="subcellular location">
    <subcellularLocation>
        <location evidence="1">Membrane</location>
        <topology evidence="1">Single-pass type I membrane protein</topology>
    </subcellularLocation>
</comment>
<dbReference type="InterPro" id="IPR050759">
    <property type="entry name" value="Serine_protease_kringle"/>
</dbReference>
<evidence type="ECO:0000256" key="3">
    <source>
        <dbReference type="ARBA" id="ARBA00022572"/>
    </source>
</evidence>
<feature type="region of interest" description="Disordered" evidence="8">
    <location>
        <begin position="199"/>
        <end position="235"/>
    </location>
</feature>
<evidence type="ECO:0000259" key="11">
    <source>
        <dbReference type="PROSITE" id="PS50038"/>
    </source>
</evidence>
<feature type="compositionally biased region" description="Polar residues" evidence="8">
    <location>
        <begin position="35"/>
        <end position="45"/>
    </location>
</feature>
<evidence type="ECO:0000256" key="5">
    <source>
        <dbReference type="ARBA" id="ARBA00022840"/>
    </source>
</evidence>
<dbReference type="InterPro" id="IPR013098">
    <property type="entry name" value="Ig_I-set"/>
</dbReference>
<dbReference type="PROSITE" id="PS50835">
    <property type="entry name" value="IG_LIKE"/>
    <property type="match status" value="1"/>
</dbReference>
<keyword evidence="5" id="KW-0067">ATP-binding</keyword>
<protein>
    <recommendedName>
        <fullName evidence="16">Ig-like domain-containing protein</fullName>
    </recommendedName>
</protein>
<dbReference type="OMA" id="CDRHTEK"/>
<evidence type="ECO:0000259" key="12">
    <source>
        <dbReference type="PROSITE" id="PS50070"/>
    </source>
</evidence>
<evidence type="ECO:0000256" key="10">
    <source>
        <dbReference type="SAM" id="SignalP"/>
    </source>
</evidence>
<proteinExistence type="predicted"/>
<keyword evidence="3 7" id="KW-0420">Kringle</keyword>
<evidence type="ECO:0000313" key="14">
    <source>
        <dbReference type="EMBL" id="TRY76713.1"/>
    </source>
</evidence>
<feature type="chain" id="PRO_5021948988" description="Ig-like domain-containing protein" evidence="10">
    <location>
        <begin position="22"/>
        <end position="509"/>
    </location>
</feature>
<dbReference type="PANTHER" id="PTHR24261">
    <property type="entry name" value="PLASMINOGEN-RELATED"/>
    <property type="match status" value="1"/>
</dbReference>